<dbReference type="CDD" id="cd13529">
    <property type="entry name" value="PBP2_transferrin"/>
    <property type="match status" value="3"/>
</dbReference>
<dbReference type="GO" id="GO:0006826">
    <property type="term" value="P:iron ion transport"/>
    <property type="evidence" value="ECO:0007669"/>
    <property type="project" value="TreeGrafter"/>
</dbReference>
<feature type="domain" description="Transferrin-like" evidence="5">
    <location>
        <begin position="1028"/>
        <end position="1363"/>
    </location>
</feature>
<dbReference type="Pfam" id="PF00405">
    <property type="entry name" value="Transferrin"/>
    <property type="match status" value="4"/>
</dbReference>
<gene>
    <name evidence="6" type="ORF">MNOR_LOCUS15776</name>
</gene>
<dbReference type="PROSITE" id="PS51408">
    <property type="entry name" value="TRANSFERRIN_LIKE_4"/>
    <property type="match status" value="4"/>
</dbReference>
<evidence type="ECO:0000256" key="1">
    <source>
        <dbReference type="ARBA" id="ARBA00004613"/>
    </source>
</evidence>
<dbReference type="InterPro" id="IPR018195">
    <property type="entry name" value="Transferrin_Fe_BS"/>
</dbReference>
<dbReference type="PROSITE" id="PS00205">
    <property type="entry name" value="TRANSFERRIN_LIKE_1"/>
    <property type="match status" value="1"/>
</dbReference>
<feature type="domain" description="Transferrin-like" evidence="5">
    <location>
        <begin position="338"/>
        <end position="688"/>
    </location>
</feature>
<reference evidence="6 7" key="1">
    <citation type="submission" date="2024-05" db="EMBL/GenBank/DDBJ databases">
        <authorList>
            <person name="Wallberg A."/>
        </authorList>
    </citation>
    <scope>NUCLEOTIDE SEQUENCE [LARGE SCALE GENOMIC DNA]</scope>
</reference>
<evidence type="ECO:0000256" key="2">
    <source>
        <dbReference type="ARBA" id="ARBA00022525"/>
    </source>
</evidence>
<dbReference type="PROSITE" id="PS00206">
    <property type="entry name" value="TRANSFERRIN_LIKE_2"/>
    <property type="match status" value="2"/>
</dbReference>
<sequence length="1372" mass="152364">MSLLLFVLSLFWIFTVSPVSATPFTKPGRLCVTESSTASCANLEKFSGGVLACVQVRDRLDCLQKIVNGEAELGYFEAEDLTVAAANFGGLFYSILNEVVNDPVKAVMVQKGAKKKVINSLCHPGYNLGKYYPLFLNRPQTDTFHHETIESHLKKIKDKYTSACIPGKWTLDSRDDQKLKWLYKELCKSCSSKSCTNEKKYLGVEGSLQCVLDGTAEAAITSQLHIDKLIKNNRNEIEQLSVICPDGSLQPAINASIPCNLGTRPKPQILFLNDPEIRQRQDEYAVKFLDNLSLVNKALQLSGSTSFELKPQKQSPDTIVEKTNHVVPIEEVTETSPVRFCVHSDDEMSKCLALEWASHAYGLGVGIGCHQAENITHCQRDIYLGKADVMALDAGEVYQVKKDYGFKRLVSEVYNTMGTKETSSYYAVALIKSDSNITSFSQLKGKKSCHTGIGKTSGWLMPVAVLQEKRLISPKHCDYVSAMAEFFSGGSCAPGAKSTNYNQQGNYISELCSLCIGDNVNSHCVRSNDEPFYGYSGAFRCMAVGGGDVAFVKHTTVFENTDVTNQPLWARTLVPGHFRLLCPNGGTAPVSDYKTCSLAMVPAHEVVVQGHMSEKRQRQVKDVLLSIAEVFGKNGPGEKSFRLFATYNGSPDLIFKDSATGLKPLSEDSIKETERKKEYFMKLNDIHSCEKRVCALKGEEEDCEAMAEVLQKSGEQIKCIPARDRMDCIDKVSHGMVDLSPLPGDHLIHDPSLKIVAYMKDPSRSQEEFRYKAVTVVRKKSVTEIADIKGKKACFTGFGRTAGWKIPISILNKMEIILAPCNPLQSSVEHQIVAAHVSFNRACIPGNWTTSIDSDRALKNRYKAMCSMCASGECEEDELFSGYEGALKCLTEKGGDVAFTSLSTAQNFFQTASVYKNYYSLLCRSNKLVPIDSPEAKDCYWAARPWNVFVTSSSASTIKIQKLYWAIQHARLKGEEDLSTRKWYYTTLGISDDFTDISKASNITTMSYHKKSKMDDVTLDGICKEDPVRLCTTSEDEHSKCKELKTVLEQRDITPPINCILDEDPHPTENCMHKISTSQADVISLDGSDFYKAYSTLGLEPVLTEVYGEEKASYYAVAVVRRDSGIADLFALKGKKSCHTGINKNAGWFMPVAALREQNLLDASCDFAGTVGRFFNASCVPGAKLTAYDVHGTNPENLCQLCVGDNNKMNKCARDSREQFYSYTGAFRCLVNGGGDVAFVKHTTVLENTDGKNMDKWARNLHSGDYQLLCSNGGPKPVDHYKDCNLQQVPAHVVVSRRSNSRWKNENIRHVLLKASQLFGDKTSFFRLFGNYFDKSDLLFKNSATGLQPANIKNYESFINKKKILECTTENP</sequence>
<feature type="domain" description="Transferrin-like" evidence="5">
    <location>
        <begin position="691"/>
        <end position="1025"/>
    </location>
</feature>
<dbReference type="GO" id="GO:0005769">
    <property type="term" value="C:early endosome"/>
    <property type="evidence" value="ECO:0007669"/>
    <property type="project" value="TreeGrafter"/>
</dbReference>
<feature type="signal peptide" evidence="4">
    <location>
        <begin position="1"/>
        <end position="21"/>
    </location>
</feature>
<dbReference type="SMART" id="SM00094">
    <property type="entry name" value="TR_FER"/>
    <property type="match status" value="3"/>
</dbReference>
<evidence type="ECO:0000313" key="7">
    <source>
        <dbReference type="Proteomes" id="UP001497623"/>
    </source>
</evidence>
<protein>
    <recommendedName>
        <fullName evidence="5">Transferrin-like domain-containing protein</fullName>
    </recommendedName>
</protein>
<proteinExistence type="predicted"/>
<keyword evidence="3" id="KW-0677">Repeat</keyword>
<dbReference type="GO" id="GO:0055037">
    <property type="term" value="C:recycling endosome"/>
    <property type="evidence" value="ECO:0007669"/>
    <property type="project" value="TreeGrafter"/>
</dbReference>
<dbReference type="FunFam" id="3.40.190.10:FF:000095">
    <property type="entry name" value="Lactotransferrin"/>
    <property type="match status" value="2"/>
</dbReference>
<dbReference type="GO" id="GO:0005886">
    <property type="term" value="C:plasma membrane"/>
    <property type="evidence" value="ECO:0007669"/>
    <property type="project" value="TreeGrafter"/>
</dbReference>
<evidence type="ECO:0000313" key="6">
    <source>
        <dbReference type="EMBL" id="CAL4096527.1"/>
    </source>
</evidence>
<feature type="domain" description="Transferrin-like" evidence="5">
    <location>
        <begin position="28"/>
        <end position="337"/>
    </location>
</feature>
<evidence type="ECO:0000259" key="5">
    <source>
        <dbReference type="PROSITE" id="PS51408"/>
    </source>
</evidence>
<organism evidence="6 7">
    <name type="scientific">Meganyctiphanes norvegica</name>
    <name type="common">Northern krill</name>
    <name type="synonym">Thysanopoda norvegica</name>
    <dbReference type="NCBI Taxonomy" id="48144"/>
    <lineage>
        <taxon>Eukaryota</taxon>
        <taxon>Metazoa</taxon>
        <taxon>Ecdysozoa</taxon>
        <taxon>Arthropoda</taxon>
        <taxon>Crustacea</taxon>
        <taxon>Multicrustacea</taxon>
        <taxon>Malacostraca</taxon>
        <taxon>Eumalacostraca</taxon>
        <taxon>Eucarida</taxon>
        <taxon>Euphausiacea</taxon>
        <taxon>Euphausiidae</taxon>
        <taxon>Meganyctiphanes</taxon>
    </lineage>
</organism>
<dbReference type="Gene3D" id="3.40.190.10">
    <property type="entry name" value="Periplasmic binding protein-like II"/>
    <property type="match status" value="8"/>
</dbReference>
<dbReference type="EMBL" id="CAXKWB010010028">
    <property type="protein sequence ID" value="CAL4096527.1"/>
    <property type="molecule type" value="Genomic_DNA"/>
</dbReference>
<dbReference type="SUPFAM" id="SSF53850">
    <property type="entry name" value="Periplasmic binding protein-like II"/>
    <property type="match status" value="4"/>
</dbReference>
<dbReference type="PANTHER" id="PTHR11485">
    <property type="entry name" value="TRANSFERRIN"/>
    <property type="match status" value="1"/>
</dbReference>
<keyword evidence="4" id="KW-0732">Signal</keyword>
<comment type="subcellular location">
    <subcellularLocation>
        <location evidence="1">Secreted</location>
    </subcellularLocation>
</comment>
<dbReference type="GO" id="GO:0005615">
    <property type="term" value="C:extracellular space"/>
    <property type="evidence" value="ECO:0007669"/>
    <property type="project" value="TreeGrafter"/>
</dbReference>
<dbReference type="Proteomes" id="UP001497623">
    <property type="component" value="Unassembled WGS sequence"/>
</dbReference>
<evidence type="ECO:0000256" key="3">
    <source>
        <dbReference type="ARBA" id="ARBA00022737"/>
    </source>
</evidence>
<feature type="chain" id="PRO_5043718815" description="Transferrin-like domain-containing protein" evidence="4">
    <location>
        <begin position="22"/>
        <end position="1372"/>
    </location>
</feature>
<dbReference type="PRINTS" id="PR00422">
    <property type="entry name" value="TRANSFERRIN"/>
</dbReference>
<keyword evidence="7" id="KW-1185">Reference proteome</keyword>
<accession>A0AAV2QTJ2</accession>
<comment type="caution">
    <text evidence="6">The sequence shown here is derived from an EMBL/GenBank/DDBJ whole genome shotgun (WGS) entry which is preliminary data.</text>
</comment>
<keyword evidence="2" id="KW-0964">Secreted</keyword>
<feature type="non-terminal residue" evidence="6">
    <location>
        <position position="1372"/>
    </location>
</feature>
<name>A0AAV2QTJ2_MEGNR</name>
<dbReference type="InterPro" id="IPR001156">
    <property type="entry name" value="Transferrin-like_dom"/>
</dbReference>
<dbReference type="PANTHER" id="PTHR11485:SF57">
    <property type="entry name" value="TRANSFERRIN"/>
    <property type="match status" value="1"/>
</dbReference>
<evidence type="ECO:0000256" key="4">
    <source>
        <dbReference type="SAM" id="SignalP"/>
    </source>
</evidence>